<dbReference type="GO" id="GO:0070043">
    <property type="term" value="F:rRNA (guanine-N7-)-methyltransferase activity"/>
    <property type="evidence" value="ECO:0007669"/>
    <property type="project" value="TreeGrafter"/>
</dbReference>
<dbReference type="InterPro" id="IPR002052">
    <property type="entry name" value="DNA_methylase_N6_adenine_CS"/>
</dbReference>
<dbReference type="InterPro" id="IPR000241">
    <property type="entry name" value="RlmKL-like_Mtase"/>
</dbReference>
<evidence type="ECO:0000313" key="6">
    <source>
        <dbReference type="Proteomes" id="UP000244069"/>
    </source>
</evidence>
<dbReference type="SUPFAM" id="SSF53335">
    <property type="entry name" value="S-adenosyl-L-methionine-dependent methyltransferases"/>
    <property type="match status" value="1"/>
</dbReference>
<dbReference type="InterPro" id="IPR054170">
    <property type="entry name" value="RlmL_1st"/>
</dbReference>
<feature type="domain" description="RlmL ferredoxin-like" evidence="4">
    <location>
        <begin position="46"/>
        <end position="101"/>
    </location>
</feature>
<dbReference type="PANTHER" id="PTHR47313:SF1">
    <property type="entry name" value="RIBOSOMAL RNA LARGE SUBUNIT METHYLTRANSFERASE K_L"/>
    <property type="match status" value="1"/>
</dbReference>
<dbReference type="PROSITE" id="PS01261">
    <property type="entry name" value="UPF0020"/>
    <property type="match status" value="1"/>
</dbReference>
<organism evidence="5 6">
    <name type="scientific">Allosediminivita pacifica</name>
    <dbReference type="NCBI Taxonomy" id="1267769"/>
    <lineage>
        <taxon>Bacteria</taxon>
        <taxon>Pseudomonadati</taxon>
        <taxon>Pseudomonadota</taxon>
        <taxon>Alphaproteobacteria</taxon>
        <taxon>Rhodobacterales</taxon>
        <taxon>Paracoccaceae</taxon>
        <taxon>Allosediminivita</taxon>
    </lineage>
</organism>
<evidence type="ECO:0000259" key="4">
    <source>
        <dbReference type="Pfam" id="PF22020"/>
    </source>
</evidence>
<dbReference type="InterPro" id="IPR029063">
    <property type="entry name" value="SAM-dependent_MTases_sf"/>
</dbReference>
<dbReference type="PANTHER" id="PTHR47313">
    <property type="entry name" value="RIBOSOMAL RNA LARGE SUBUNIT METHYLTRANSFERASE K/L"/>
    <property type="match status" value="1"/>
</dbReference>
<evidence type="ECO:0000259" key="3">
    <source>
        <dbReference type="Pfam" id="PF01170"/>
    </source>
</evidence>
<proteinExistence type="predicted"/>
<dbReference type="EMBL" id="QBKN01000015">
    <property type="protein sequence ID" value="PTX46742.1"/>
    <property type="molecule type" value="Genomic_DNA"/>
</dbReference>
<name>A0A2T6ASE7_9RHOB</name>
<comment type="caution">
    <text evidence="5">The sequence shown here is derived from an EMBL/GenBank/DDBJ whole genome shotgun (WGS) entry which is preliminary data.</text>
</comment>
<dbReference type="InterPro" id="IPR053943">
    <property type="entry name" value="RlmKL-like_Mtase_CS"/>
</dbReference>
<sequence length="407" mass="42970">MGDAGGSAPAACGRSPGSICAKKKPGPAALSPGMARLYGEGMETFEIFLACVPGLEPVLAEEAAALGLSGPVVTPGGVTVQGGWDAVRRANLCLRGASRVLVRFDTFRAMHLSQLDKRARKVDWASVLRADVPVRVEVSCKRSKIYHQGAAKQRIETAIAEELGAEISAEAEIRVMARIEDNAVTLSLDTSGAPLHRRGHKLAIGKAPLRETLAALFLRQMGYDGAEPVVDPMCGSGTIPIEAAEWAAGLVPGRSRSFAFEQMAGAEPAALEALRGAVPRELPFAFYGYDRDQGAVRSAAQNAERAGVDHLVRFACQPVSELAPPEGPAGIVLVNPPYGARIGKSKLLYALYGSLGQVLKARFRGWRVGVVTSDQGLARATGLPFKAPGPVVPHGPLKIRLYRTGVL</sequence>
<accession>A0A2T6ASE7</accession>
<dbReference type="GO" id="GO:0008990">
    <property type="term" value="F:rRNA (guanine-N2-)-methyltransferase activity"/>
    <property type="evidence" value="ECO:0007669"/>
    <property type="project" value="TreeGrafter"/>
</dbReference>
<keyword evidence="6" id="KW-1185">Reference proteome</keyword>
<dbReference type="PROSITE" id="PS00092">
    <property type="entry name" value="N6_MTASE"/>
    <property type="match status" value="1"/>
</dbReference>
<dbReference type="AlphaFoldDB" id="A0A2T6ASE7"/>
<dbReference type="CDD" id="cd11715">
    <property type="entry name" value="THUMP_AdoMetMT"/>
    <property type="match status" value="1"/>
</dbReference>
<dbReference type="Pfam" id="PF01170">
    <property type="entry name" value="UPF0020"/>
    <property type="match status" value="1"/>
</dbReference>
<evidence type="ECO:0000256" key="1">
    <source>
        <dbReference type="ARBA" id="ARBA00022603"/>
    </source>
</evidence>
<dbReference type="Pfam" id="PF22020">
    <property type="entry name" value="RlmL_1st"/>
    <property type="match status" value="1"/>
</dbReference>
<gene>
    <name evidence="5" type="ORF">C8N44_115111</name>
</gene>
<reference evidence="5 6" key="1">
    <citation type="submission" date="2018-04" db="EMBL/GenBank/DDBJ databases">
        <title>Genomic Encyclopedia of Archaeal and Bacterial Type Strains, Phase II (KMG-II): from individual species to whole genera.</title>
        <authorList>
            <person name="Goeker M."/>
        </authorList>
    </citation>
    <scope>NUCLEOTIDE SEQUENCE [LARGE SCALE GENOMIC DNA]</scope>
    <source>
        <strain evidence="5 6">DSM 29329</strain>
    </source>
</reference>
<keyword evidence="2" id="KW-0808">Transferase</keyword>
<evidence type="ECO:0000256" key="2">
    <source>
        <dbReference type="ARBA" id="ARBA00022679"/>
    </source>
</evidence>
<keyword evidence="1 5" id="KW-0489">Methyltransferase</keyword>
<dbReference type="Gene3D" id="3.30.2130.30">
    <property type="match status" value="1"/>
</dbReference>
<dbReference type="Gene3D" id="3.40.50.150">
    <property type="entry name" value="Vaccinia Virus protein VP39"/>
    <property type="match status" value="1"/>
</dbReference>
<dbReference type="GO" id="GO:0003676">
    <property type="term" value="F:nucleic acid binding"/>
    <property type="evidence" value="ECO:0007669"/>
    <property type="project" value="InterPro"/>
</dbReference>
<dbReference type="Proteomes" id="UP000244069">
    <property type="component" value="Unassembled WGS sequence"/>
</dbReference>
<evidence type="ECO:0000313" key="5">
    <source>
        <dbReference type="EMBL" id="PTX46742.1"/>
    </source>
</evidence>
<feature type="domain" description="Ribosomal RNA large subunit methyltransferase K/L-like methyltransferase" evidence="3">
    <location>
        <begin position="198"/>
        <end position="380"/>
    </location>
</feature>
<protein>
    <submittedName>
        <fullName evidence="5">Putative N6-adenine-specific DNA methylase</fullName>
    </submittedName>
</protein>